<feature type="region of interest" description="Disordered" evidence="1">
    <location>
        <begin position="59"/>
        <end position="78"/>
    </location>
</feature>
<dbReference type="EMBL" id="JH794437">
    <property type="protein sequence ID" value="ELQ58739.1"/>
    <property type="molecule type" value="Genomic_DNA"/>
</dbReference>
<proteinExistence type="predicted"/>
<organism>
    <name type="scientific">Pyricularia oryzae (strain P131)</name>
    <name type="common">Rice blast fungus</name>
    <name type="synonym">Magnaporthe oryzae</name>
    <dbReference type="NCBI Taxonomy" id="1143193"/>
    <lineage>
        <taxon>Eukaryota</taxon>
        <taxon>Fungi</taxon>
        <taxon>Dikarya</taxon>
        <taxon>Ascomycota</taxon>
        <taxon>Pezizomycotina</taxon>
        <taxon>Sordariomycetes</taxon>
        <taxon>Sordariomycetidae</taxon>
        <taxon>Magnaporthales</taxon>
        <taxon>Pyriculariaceae</taxon>
        <taxon>Pyricularia</taxon>
    </lineage>
</organism>
<name>L7IT22_PYRO1</name>
<sequence>KGALRGSLQAKDNGPSLSDPPTRGAQRRESLPYITVWAYALTLNETPLQIQLRLKNSDGRSGRFDAQRYKMGREAMGT</sequence>
<evidence type="ECO:0000313" key="2">
    <source>
        <dbReference type="EMBL" id="ELQ58739.1"/>
    </source>
</evidence>
<protein>
    <submittedName>
        <fullName evidence="2">Uncharacterized protein</fullName>
    </submittedName>
</protein>
<feature type="non-terminal residue" evidence="2">
    <location>
        <position position="78"/>
    </location>
</feature>
<feature type="region of interest" description="Disordered" evidence="1">
    <location>
        <begin position="1"/>
        <end position="27"/>
    </location>
</feature>
<dbReference type="AlphaFoldDB" id="L7IT22"/>
<evidence type="ECO:0000256" key="1">
    <source>
        <dbReference type="SAM" id="MobiDB-lite"/>
    </source>
</evidence>
<gene>
    <name evidence="2" type="ORF">OOW_P131scaffold01538g6</name>
</gene>
<reference evidence="2" key="1">
    <citation type="journal article" date="2012" name="PLoS Genet.">
        <title>Comparative analysis of the genomes of two field isolates of the rice blast fungus Magnaporthe oryzae.</title>
        <authorList>
            <person name="Xue M."/>
            <person name="Yang J."/>
            <person name="Li Z."/>
            <person name="Hu S."/>
            <person name="Yao N."/>
            <person name="Dean R.A."/>
            <person name="Zhao W."/>
            <person name="Shen M."/>
            <person name="Zhang H."/>
            <person name="Li C."/>
            <person name="Liu L."/>
            <person name="Cao L."/>
            <person name="Xu X."/>
            <person name="Xing Y."/>
            <person name="Hsiang T."/>
            <person name="Zhang Z."/>
            <person name="Xu J.R."/>
            <person name="Peng Y.L."/>
        </authorList>
    </citation>
    <scope>NUCLEOTIDE SEQUENCE [LARGE SCALE GENOMIC DNA]</scope>
    <source>
        <strain evidence="2">P131</strain>
    </source>
</reference>
<accession>L7IT22</accession>